<dbReference type="PROSITE" id="PS50195">
    <property type="entry name" value="PX"/>
    <property type="match status" value="1"/>
</dbReference>
<organism evidence="4 5">
    <name type="scientific">Prunus mume</name>
    <name type="common">Japanese apricot</name>
    <name type="synonym">Armeniaca mume</name>
    <dbReference type="NCBI Taxonomy" id="102107"/>
    <lineage>
        <taxon>Eukaryota</taxon>
        <taxon>Viridiplantae</taxon>
        <taxon>Streptophyta</taxon>
        <taxon>Embryophyta</taxon>
        <taxon>Tracheophyta</taxon>
        <taxon>Spermatophyta</taxon>
        <taxon>Magnoliopsida</taxon>
        <taxon>eudicotyledons</taxon>
        <taxon>Gunneridae</taxon>
        <taxon>Pentapetalae</taxon>
        <taxon>rosids</taxon>
        <taxon>fabids</taxon>
        <taxon>Rosales</taxon>
        <taxon>Rosaceae</taxon>
        <taxon>Amygdaloideae</taxon>
        <taxon>Amygdaleae</taxon>
        <taxon>Prunus</taxon>
    </lineage>
</organism>
<dbReference type="InterPro" id="IPR001683">
    <property type="entry name" value="PX_dom"/>
</dbReference>
<dbReference type="PANTHER" id="PTHR46856:SF3">
    <property type="entry name" value="PX DOMAIN-CONTAINING PROTEIN EREX"/>
    <property type="match status" value="1"/>
</dbReference>
<dbReference type="PANTHER" id="PTHR46856">
    <property type="entry name" value="PX DOMAIN-CONTAINING PROTEIN EREL1-RELATED"/>
    <property type="match status" value="1"/>
</dbReference>
<evidence type="ECO:0000259" key="3">
    <source>
        <dbReference type="PROSITE" id="PS50195"/>
    </source>
</evidence>
<feature type="domain" description="PX" evidence="3">
    <location>
        <begin position="108"/>
        <end position="263"/>
    </location>
</feature>
<feature type="region of interest" description="Disordered" evidence="2">
    <location>
        <begin position="32"/>
        <end position="87"/>
    </location>
</feature>
<dbReference type="InterPro" id="IPR044588">
    <property type="entry name" value="EREX-like"/>
</dbReference>
<keyword evidence="4" id="KW-1185">Reference proteome</keyword>
<dbReference type="InterPro" id="IPR036871">
    <property type="entry name" value="PX_dom_sf"/>
</dbReference>
<feature type="compositionally biased region" description="Basic and acidic residues" evidence="2">
    <location>
        <begin position="39"/>
        <end position="55"/>
    </location>
</feature>
<name>A0ABM1LQ20_PRUMU</name>
<evidence type="ECO:0000313" key="4">
    <source>
        <dbReference type="Proteomes" id="UP000694861"/>
    </source>
</evidence>
<dbReference type="Proteomes" id="UP000694861">
    <property type="component" value="Linkage group LG4"/>
</dbReference>
<feature type="compositionally biased region" description="Basic residues" evidence="2">
    <location>
        <begin position="60"/>
        <end position="69"/>
    </location>
</feature>
<dbReference type="SUPFAM" id="SSF64268">
    <property type="entry name" value="PX domain"/>
    <property type="match status" value="1"/>
</dbReference>
<evidence type="ECO:0000256" key="1">
    <source>
        <dbReference type="SAM" id="Coils"/>
    </source>
</evidence>
<reference evidence="4" key="1">
    <citation type="journal article" date="2012" name="Nat. Commun.">
        <title>The genome of Prunus mume.</title>
        <authorList>
            <person name="Zhang Q."/>
            <person name="Chen W."/>
            <person name="Sun L."/>
            <person name="Zhao F."/>
            <person name="Huang B."/>
            <person name="Yang W."/>
            <person name="Tao Y."/>
            <person name="Wang J."/>
            <person name="Yuan Z."/>
            <person name="Fan G."/>
            <person name="Xing Z."/>
            <person name="Han C."/>
            <person name="Pan H."/>
            <person name="Zhong X."/>
            <person name="Shi W."/>
            <person name="Liang X."/>
            <person name="Du D."/>
            <person name="Sun F."/>
            <person name="Xu Z."/>
            <person name="Hao R."/>
            <person name="Lv T."/>
            <person name="Lv Y."/>
            <person name="Zheng Z."/>
            <person name="Sun M."/>
            <person name="Luo L."/>
            <person name="Cai M."/>
            <person name="Gao Y."/>
            <person name="Wang J."/>
            <person name="Yin Y."/>
            <person name="Xu X."/>
            <person name="Cheng T."/>
            <person name="Wang J."/>
        </authorList>
    </citation>
    <scope>NUCLEOTIDE SEQUENCE [LARGE SCALE GENOMIC DNA]</scope>
</reference>
<reference evidence="5" key="2">
    <citation type="submission" date="2025-08" db="UniProtKB">
        <authorList>
            <consortium name="RefSeq"/>
        </authorList>
    </citation>
    <scope>IDENTIFICATION</scope>
</reference>
<evidence type="ECO:0000313" key="5">
    <source>
        <dbReference type="RefSeq" id="XP_016649497.1"/>
    </source>
</evidence>
<dbReference type="Pfam" id="PF00787">
    <property type="entry name" value="PX"/>
    <property type="match status" value="1"/>
</dbReference>
<proteinExistence type="predicted"/>
<accession>A0ABM1LQ20</accession>
<gene>
    <name evidence="5" type="primary">LOC103328102</name>
</gene>
<feature type="region of interest" description="Disordered" evidence="2">
    <location>
        <begin position="342"/>
        <end position="365"/>
    </location>
</feature>
<evidence type="ECO:0000256" key="2">
    <source>
        <dbReference type="SAM" id="MobiDB-lite"/>
    </source>
</evidence>
<protein>
    <submittedName>
        <fullName evidence="5">Uncharacterized protein LOC103328102 isoform X1</fullName>
    </submittedName>
</protein>
<sequence length="789" mass="89820">MNLYAHDLSLMDFNDFSFSDTFSDSFSRRRTPLYSEPETAPHHNDDDATDARGNNDNKSSIRRSRSPPKYRHDGTSPLPLGMDWSPPPRKWDGRDSVWPHNPPTGWSYCVTIPSWIFLPKSRGSDPVVFYRVQVGVQSREGITTTRGILRRFSDFLKLFSELKKAFPTKDLPPAPPKGFLRMKSQAQLEEFVSCSEDVLWRIGWKSYYQTLIYQEMYWLQPFLSLKLLPGLVAFQEANQQISDVNSSTSGAAPSFLLQAHSDLSVVAASSSITSDHGNDTPYDESEIGTPRHGDDNRANPGMEHSTSEQDLIDSMAMSVKFGMFNRNFVQAGLERLSRRQFPGRSYASSTDRDRVSENNSDARPLRMDGTEFFSEIEDCKRDGHARRLSTESFGSDLSSVRVSETSNLGVANLFGDSCLDLAESSEAPNTFVNSDLRFSRDSLVALPSDERHKLNRVLTTMQQRLATAKTDIEDLIARLNQEGAVRQFLTTKVKDLEVELETTRENCKENMQQTVLTEKERFTQMQWDMEELRRKCLDLELQLKSEQDAKVHSESTKISIIQENDMLLQELDASRLQLENLQKYHEEFEAKSKTDVKLLVKEVKFLRNSQSELKQELSRLLKEKLEVERILQKERRRIEGANTANAKLLHECEILRNRLQECSVNFLVEEEDKLILDTSSPSDAIDLLTTSDNRIGLLLAEAQLLAQDVENAVMAVDEAHNIAGSDRTADDELRKMLTDQFVDSARLRMQVNSVIRCALNANIKAEEEDDEDGGDAYLRKTVLSKFLEK</sequence>
<keyword evidence="1" id="KW-0175">Coiled coil</keyword>
<feature type="region of interest" description="Disordered" evidence="2">
    <location>
        <begin position="270"/>
        <end position="307"/>
    </location>
</feature>
<dbReference type="GeneID" id="103328102"/>
<dbReference type="Gene3D" id="3.30.1520.10">
    <property type="entry name" value="Phox-like domain"/>
    <property type="match status" value="1"/>
</dbReference>
<feature type="coiled-coil region" evidence="1">
    <location>
        <begin position="458"/>
        <end position="658"/>
    </location>
</feature>
<dbReference type="RefSeq" id="XP_016649497.1">
    <property type="nucleotide sequence ID" value="XM_016794011.1"/>
</dbReference>